<protein>
    <submittedName>
        <fullName evidence="1">Uncharacterized protein</fullName>
    </submittedName>
</protein>
<evidence type="ECO:0000313" key="2">
    <source>
        <dbReference type="Proteomes" id="UP000606490"/>
    </source>
</evidence>
<reference evidence="1 2" key="1">
    <citation type="submission" date="2021-01" db="EMBL/GenBank/DDBJ databases">
        <title>Belnapia mucosa sp. nov. and Belnapia arida sp. nov., isolated from the Tabernas Desert (Almeria, Spain).</title>
        <authorList>
            <person name="Molina-Menor E."/>
            <person name="Vidal-Verdu A."/>
            <person name="Calonge A."/>
            <person name="Satari L."/>
            <person name="Pereto Magraner J."/>
            <person name="Porcar Miralles M."/>
        </authorList>
    </citation>
    <scope>NUCLEOTIDE SEQUENCE [LARGE SCALE GENOMIC DNA]</scope>
    <source>
        <strain evidence="1 2">T6</strain>
    </source>
</reference>
<proteinExistence type="predicted"/>
<sequence>MLVAPIVTEADYARALMEIRRLLATEPDGGTPSGEWVEALTSAAEVFEAGHHLLDFADIAAR</sequence>
<dbReference type="EMBL" id="JAEUXJ010000026">
    <property type="protein sequence ID" value="MBL6459123.1"/>
    <property type="molecule type" value="Genomic_DNA"/>
</dbReference>
<keyword evidence="2" id="KW-1185">Reference proteome</keyword>
<comment type="caution">
    <text evidence="1">The sequence shown here is derived from an EMBL/GenBank/DDBJ whole genome shotgun (WGS) entry which is preliminary data.</text>
</comment>
<name>A0ABS1VBV0_9PROT</name>
<dbReference type="Proteomes" id="UP000606490">
    <property type="component" value="Unassembled WGS sequence"/>
</dbReference>
<organism evidence="1 2">
    <name type="scientific">Belnapia mucosa</name>
    <dbReference type="NCBI Taxonomy" id="2804532"/>
    <lineage>
        <taxon>Bacteria</taxon>
        <taxon>Pseudomonadati</taxon>
        <taxon>Pseudomonadota</taxon>
        <taxon>Alphaproteobacteria</taxon>
        <taxon>Acetobacterales</taxon>
        <taxon>Roseomonadaceae</taxon>
        <taxon>Belnapia</taxon>
    </lineage>
</organism>
<gene>
    <name evidence="1" type="ORF">JMJ55_27750</name>
</gene>
<accession>A0ABS1VBV0</accession>
<evidence type="ECO:0000313" key="1">
    <source>
        <dbReference type="EMBL" id="MBL6459123.1"/>
    </source>
</evidence>
<dbReference type="RefSeq" id="WP_202828852.1">
    <property type="nucleotide sequence ID" value="NZ_JAEUXJ010000026.1"/>
</dbReference>